<reference evidence="19" key="1">
    <citation type="journal article" date="2023" name="bioRxiv">
        <title>Improved chromosome-level genome assembly for marigold (Tagetes erecta).</title>
        <authorList>
            <person name="Jiang F."/>
            <person name="Yuan L."/>
            <person name="Wang S."/>
            <person name="Wang H."/>
            <person name="Xu D."/>
            <person name="Wang A."/>
            <person name="Fan W."/>
        </authorList>
    </citation>
    <scope>NUCLEOTIDE SEQUENCE</scope>
    <source>
        <strain evidence="19">WSJ</strain>
        <tissue evidence="19">Leaf</tissue>
    </source>
</reference>
<dbReference type="Pfam" id="PF07714">
    <property type="entry name" value="PK_Tyr_Ser-Thr"/>
    <property type="match status" value="1"/>
</dbReference>
<evidence type="ECO:0000256" key="4">
    <source>
        <dbReference type="ARBA" id="ARBA00022679"/>
    </source>
</evidence>
<keyword evidence="7 15" id="KW-0547">Nucleotide-binding</keyword>
<protein>
    <recommendedName>
        <fullName evidence="2">non-specific serine/threonine protein kinase</fullName>
        <ecNumber evidence="2">2.7.11.1</ecNumber>
    </recommendedName>
</protein>
<evidence type="ECO:0000256" key="12">
    <source>
        <dbReference type="ARBA" id="ARBA00023180"/>
    </source>
</evidence>
<feature type="binding site" evidence="15">
    <location>
        <position position="382"/>
    </location>
    <ligand>
        <name>ATP</name>
        <dbReference type="ChEBI" id="CHEBI:30616"/>
    </ligand>
</feature>
<evidence type="ECO:0000256" key="15">
    <source>
        <dbReference type="PROSITE-ProRule" id="PRU10141"/>
    </source>
</evidence>
<accession>A0AAD8LK70</accession>
<comment type="subcellular location">
    <subcellularLocation>
        <location evidence="1">Membrane</location>
        <topology evidence="1">Single-pass membrane protein</topology>
    </subcellularLocation>
</comment>
<feature type="chain" id="PRO_5042248935" description="non-specific serine/threonine protein kinase" evidence="17">
    <location>
        <begin position="30"/>
        <end position="666"/>
    </location>
</feature>
<dbReference type="FunFam" id="1.10.510.10:FF:000161">
    <property type="entry name" value="Wall-associated receptor kinase-like 20"/>
    <property type="match status" value="1"/>
</dbReference>
<dbReference type="PANTHER" id="PTHR46008:SF22">
    <property type="entry name" value="CONCANAVALIN A-LIKE LECTIN_GLUCANASE DOMAIN-CONTAINING PROTEIN-RELATED"/>
    <property type="match status" value="1"/>
</dbReference>
<evidence type="ECO:0000256" key="1">
    <source>
        <dbReference type="ARBA" id="ARBA00004167"/>
    </source>
</evidence>
<dbReference type="SUPFAM" id="SSF56112">
    <property type="entry name" value="Protein kinase-like (PK-like)"/>
    <property type="match status" value="1"/>
</dbReference>
<dbReference type="InterPro" id="IPR032872">
    <property type="entry name" value="WAK_assoc_C"/>
</dbReference>
<dbReference type="GO" id="GO:0005524">
    <property type="term" value="F:ATP binding"/>
    <property type="evidence" value="ECO:0007669"/>
    <property type="project" value="UniProtKB-UniRule"/>
</dbReference>
<dbReference type="PROSITE" id="PS00108">
    <property type="entry name" value="PROTEIN_KINASE_ST"/>
    <property type="match status" value="1"/>
</dbReference>
<dbReference type="EC" id="2.7.11.1" evidence="2"/>
<sequence length="666" mass="73726">MKFQNLSQFPSFLIIITLLAVIVVPQASSSTYESYKNCASSFTCGTISGIQYPFSRHDDPSHCGYPGFDLDCSDKNSPTIDMNNMTYHVVSIDHSSQILKIIRQDVMESICPHDFSNTTINHNLFENLLNYMNITFLYGCPDSLNLHGDAFSCDDNGIDKVLVLPGEQGPGICNRSVIVPVPVMSIRSTGLVNSSGLDQVLREGFEVRWKPDTMGCSQCTESNGRCFYNYETNKTACACPDSSLIADSCKMANTSQASSSSKNRSLTIALPITGGIFAIVGIGSGLLFCRKRKKRRASEANETLSKDSVTTGSTNFPTTTITSCTSTTTEIGNSTYFGTHVFTHAELEAATDGFDDSRELGDGGFGTVYYGKLIDGREVAVKRLYHNSFKRVEQFMNEIEILTMLNHENLVKFYGCTSRRSRELLLVYEYIANGTVADHLHGKLARSGCLSWPLRLNIAIETAEALAYLHDSDIIHRDVKTCNILLDTNFRVKVADFGLSRLFPINATHVSTAPQGTPGYVDPEYYQCYRLTDKSDVYSFGVVLMELLSSLQAVDTGRHRHDVNLANMAIDRIQNGRLGELVDERIGFETDGFVRRVVTLVAELGFRCLQREKDMRPTMREVVESLRGIENEEMNVQKPEVVDIVVDDCGNPPSPGSGTIRKVVDG</sequence>
<evidence type="ECO:0000256" key="6">
    <source>
        <dbReference type="ARBA" id="ARBA00022729"/>
    </source>
</evidence>
<dbReference type="Proteomes" id="UP001229421">
    <property type="component" value="Unassembled WGS sequence"/>
</dbReference>
<dbReference type="InterPro" id="IPR008271">
    <property type="entry name" value="Ser/Thr_kinase_AS"/>
</dbReference>
<keyword evidence="5 16" id="KW-0812">Transmembrane</keyword>
<evidence type="ECO:0000313" key="20">
    <source>
        <dbReference type="Proteomes" id="UP001229421"/>
    </source>
</evidence>
<evidence type="ECO:0000256" key="2">
    <source>
        <dbReference type="ARBA" id="ARBA00012513"/>
    </source>
</evidence>
<dbReference type="GO" id="GO:0030247">
    <property type="term" value="F:polysaccharide binding"/>
    <property type="evidence" value="ECO:0007669"/>
    <property type="project" value="InterPro"/>
</dbReference>
<evidence type="ECO:0000256" key="10">
    <source>
        <dbReference type="ARBA" id="ARBA00022989"/>
    </source>
</evidence>
<keyword evidence="9 15" id="KW-0067">ATP-binding</keyword>
<name>A0AAD8LK70_TARER</name>
<evidence type="ECO:0000256" key="11">
    <source>
        <dbReference type="ARBA" id="ARBA00023136"/>
    </source>
</evidence>
<dbReference type="PROSITE" id="PS50011">
    <property type="entry name" value="PROTEIN_KINASE_DOM"/>
    <property type="match status" value="1"/>
</dbReference>
<evidence type="ECO:0000256" key="16">
    <source>
        <dbReference type="SAM" id="Phobius"/>
    </source>
</evidence>
<keyword evidence="12" id="KW-0325">Glycoprotein</keyword>
<proteinExistence type="predicted"/>
<dbReference type="PROSITE" id="PS00107">
    <property type="entry name" value="PROTEIN_KINASE_ATP"/>
    <property type="match status" value="1"/>
</dbReference>
<dbReference type="Pfam" id="PF13947">
    <property type="entry name" value="GUB_WAK_bind"/>
    <property type="match status" value="1"/>
</dbReference>
<feature type="transmembrane region" description="Helical" evidence="16">
    <location>
        <begin position="268"/>
        <end position="289"/>
    </location>
</feature>
<dbReference type="EMBL" id="JAUHHV010000001">
    <property type="protein sequence ID" value="KAK1440616.1"/>
    <property type="molecule type" value="Genomic_DNA"/>
</dbReference>
<dbReference type="PANTHER" id="PTHR46008">
    <property type="entry name" value="LEAF RUST 10 DISEASE-RESISTANCE LOCUS RECEPTOR-LIKE PROTEIN KINASE-LIKE 1.4"/>
    <property type="match status" value="1"/>
</dbReference>
<evidence type="ECO:0000256" key="17">
    <source>
        <dbReference type="SAM" id="SignalP"/>
    </source>
</evidence>
<keyword evidence="11 16" id="KW-0472">Membrane</keyword>
<organism evidence="19 20">
    <name type="scientific">Tagetes erecta</name>
    <name type="common">African marigold</name>
    <dbReference type="NCBI Taxonomy" id="13708"/>
    <lineage>
        <taxon>Eukaryota</taxon>
        <taxon>Viridiplantae</taxon>
        <taxon>Streptophyta</taxon>
        <taxon>Embryophyta</taxon>
        <taxon>Tracheophyta</taxon>
        <taxon>Spermatophyta</taxon>
        <taxon>Magnoliopsida</taxon>
        <taxon>eudicotyledons</taxon>
        <taxon>Gunneridae</taxon>
        <taxon>Pentapetalae</taxon>
        <taxon>asterids</taxon>
        <taxon>campanulids</taxon>
        <taxon>Asterales</taxon>
        <taxon>Asteraceae</taxon>
        <taxon>Asteroideae</taxon>
        <taxon>Heliantheae alliance</taxon>
        <taxon>Tageteae</taxon>
        <taxon>Tagetes</taxon>
    </lineage>
</organism>
<dbReference type="GO" id="GO:0005886">
    <property type="term" value="C:plasma membrane"/>
    <property type="evidence" value="ECO:0007669"/>
    <property type="project" value="UniProtKB-ARBA"/>
</dbReference>
<evidence type="ECO:0000259" key="18">
    <source>
        <dbReference type="PROSITE" id="PS50011"/>
    </source>
</evidence>
<keyword evidence="4" id="KW-0808">Transferase</keyword>
<keyword evidence="6 17" id="KW-0732">Signal</keyword>
<comment type="catalytic activity">
    <reaction evidence="14">
        <text>L-seryl-[protein] + ATP = O-phospho-L-seryl-[protein] + ADP + H(+)</text>
        <dbReference type="Rhea" id="RHEA:17989"/>
        <dbReference type="Rhea" id="RHEA-COMP:9863"/>
        <dbReference type="Rhea" id="RHEA-COMP:11604"/>
        <dbReference type="ChEBI" id="CHEBI:15378"/>
        <dbReference type="ChEBI" id="CHEBI:29999"/>
        <dbReference type="ChEBI" id="CHEBI:30616"/>
        <dbReference type="ChEBI" id="CHEBI:83421"/>
        <dbReference type="ChEBI" id="CHEBI:456216"/>
        <dbReference type="EC" id="2.7.11.1"/>
    </reaction>
</comment>
<evidence type="ECO:0000256" key="8">
    <source>
        <dbReference type="ARBA" id="ARBA00022777"/>
    </source>
</evidence>
<dbReference type="AlphaFoldDB" id="A0AAD8LK70"/>
<keyword evidence="20" id="KW-1185">Reference proteome</keyword>
<comment type="catalytic activity">
    <reaction evidence="13">
        <text>L-threonyl-[protein] + ATP = O-phospho-L-threonyl-[protein] + ADP + H(+)</text>
        <dbReference type="Rhea" id="RHEA:46608"/>
        <dbReference type="Rhea" id="RHEA-COMP:11060"/>
        <dbReference type="Rhea" id="RHEA-COMP:11605"/>
        <dbReference type="ChEBI" id="CHEBI:15378"/>
        <dbReference type="ChEBI" id="CHEBI:30013"/>
        <dbReference type="ChEBI" id="CHEBI:30616"/>
        <dbReference type="ChEBI" id="CHEBI:61977"/>
        <dbReference type="ChEBI" id="CHEBI:456216"/>
        <dbReference type="EC" id="2.7.11.1"/>
    </reaction>
</comment>
<dbReference type="InterPro" id="IPR011009">
    <property type="entry name" value="Kinase-like_dom_sf"/>
</dbReference>
<dbReference type="GO" id="GO:0004674">
    <property type="term" value="F:protein serine/threonine kinase activity"/>
    <property type="evidence" value="ECO:0007669"/>
    <property type="project" value="UniProtKB-KW"/>
</dbReference>
<comment type="caution">
    <text evidence="19">The sequence shown here is derived from an EMBL/GenBank/DDBJ whole genome shotgun (WGS) entry which is preliminary data.</text>
</comment>
<evidence type="ECO:0000256" key="14">
    <source>
        <dbReference type="ARBA" id="ARBA00048679"/>
    </source>
</evidence>
<dbReference type="InterPro" id="IPR025287">
    <property type="entry name" value="WAK_GUB"/>
</dbReference>
<dbReference type="InterPro" id="IPR000719">
    <property type="entry name" value="Prot_kinase_dom"/>
</dbReference>
<dbReference type="Pfam" id="PF14380">
    <property type="entry name" value="WAK_assoc"/>
    <property type="match status" value="1"/>
</dbReference>
<keyword evidence="10 16" id="KW-1133">Transmembrane helix</keyword>
<evidence type="ECO:0000256" key="7">
    <source>
        <dbReference type="ARBA" id="ARBA00022741"/>
    </source>
</evidence>
<evidence type="ECO:0000256" key="9">
    <source>
        <dbReference type="ARBA" id="ARBA00022840"/>
    </source>
</evidence>
<gene>
    <name evidence="19" type="ORF">QVD17_06445</name>
</gene>
<dbReference type="InterPro" id="IPR017441">
    <property type="entry name" value="Protein_kinase_ATP_BS"/>
</dbReference>
<dbReference type="Gene3D" id="3.30.200.20">
    <property type="entry name" value="Phosphorylase Kinase, domain 1"/>
    <property type="match status" value="1"/>
</dbReference>
<dbReference type="InterPro" id="IPR001245">
    <property type="entry name" value="Ser-Thr/Tyr_kinase_cat_dom"/>
</dbReference>
<evidence type="ECO:0000256" key="5">
    <source>
        <dbReference type="ARBA" id="ARBA00022692"/>
    </source>
</evidence>
<keyword evidence="3" id="KW-0723">Serine/threonine-protein kinase</keyword>
<evidence type="ECO:0000256" key="13">
    <source>
        <dbReference type="ARBA" id="ARBA00047899"/>
    </source>
</evidence>
<evidence type="ECO:0000313" key="19">
    <source>
        <dbReference type="EMBL" id="KAK1440616.1"/>
    </source>
</evidence>
<feature type="domain" description="Protein kinase" evidence="18">
    <location>
        <begin position="354"/>
        <end position="634"/>
    </location>
</feature>
<dbReference type="Gene3D" id="1.10.510.10">
    <property type="entry name" value="Transferase(Phosphotransferase) domain 1"/>
    <property type="match status" value="1"/>
</dbReference>
<keyword evidence="8" id="KW-0418">Kinase</keyword>
<dbReference type="SMART" id="SM00220">
    <property type="entry name" value="S_TKc"/>
    <property type="match status" value="1"/>
</dbReference>
<feature type="signal peptide" evidence="17">
    <location>
        <begin position="1"/>
        <end position="29"/>
    </location>
</feature>
<evidence type="ECO:0000256" key="3">
    <source>
        <dbReference type="ARBA" id="ARBA00022527"/>
    </source>
</evidence>